<dbReference type="Pfam" id="PF07875">
    <property type="entry name" value="Coat_F"/>
    <property type="match status" value="1"/>
</dbReference>
<keyword evidence="1" id="KW-0167">Capsid protein</keyword>
<reference evidence="1 2" key="1">
    <citation type="submission" date="2017-10" db="EMBL/GenBank/DDBJ databases">
        <title>Bacillus sp. nov., a halophilic bacterium isolated from a Keqin Lake.</title>
        <authorList>
            <person name="Wang H."/>
        </authorList>
    </citation>
    <scope>NUCLEOTIDE SEQUENCE [LARGE SCALE GENOMIC DNA]</scope>
    <source>
        <strain evidence="1 2">KCTC 13187</strain>
    </source>
</reference>
<dbReference type="EMBL" id="PDOE01000004">
    <property type="protein sequence ID" value="RKL67163.1"/>
    <property type="molecule type" value="Genomic_DNA"/>
</dbReference>
<dbReference type="Proteomes" id="UP000281498">
    <property type="component" value="Unassembled WGS sequence"/>
</dbReference>
<evidence type="ECO:0000313" key="2">
    <source>
        <dbReference type="Proteomes" id="UP000281498"/>
    </source>
</evidence>
<organism evidence="1 2">
    <name type="scientific">Salipaludibacillus neizhouensis</name>
    <dbReference type="NCBI Taxonomy" id="885475"/>
    <lineage>
        <taxon>Bacteria</taxon>
        <taxon>Bacillati</taxon>
        <taxon>Bacillota</taxon>
        <taxon>Bacilli</taxon>
        <taxon>Bacillales</taxon>
        <taxon>Bacillaceae</taxon>
    </lineage>
</organism>
<protein>
    <submittedName>
        <fullName evidence="1">Spore coat protein</fullName>
    </submittedName>
</protein>
<dbReference type="OrthoDB" id="2881633at2"/>
<sequence>METKQLSVSDHAIATDMLFETKSAVKDFAAAITEVTSPEIQTFLVQELRNAIKQHEQIYNFLQDGGIYDAYNVPEQLSKDLSYADRALNNT</sequence>
<dbReference type="RefSeq" id="WP_110937350.1">
    <property type="nucleotide sequence ID" value="NZ_KZ614146.1"/>
</dbReference>
<dbReference type="PANTHER" id="PTHR39183">
    <property type="entry name" value="SPORE COAT PROTEIN F-LIKE PROTEIN YHCQ"/>
    <property type="match status" value="1"/>
</dbReference>
<dbReference type="PANTHER" id="PTHR39183:SF1">
    <property type="entry name" value="SPORE COAT PROTEIN F-LIKE PROTEIN YHCQ"/>
    <property type="match status" value="1"/>
</dbReference>
<gene>
    <name evidence="1" type="ORF">CR203_11670</name>
</gene>
<accession>A0A3A9KC21</accession>
<proteinExistence type="predicted"/>
<comment type="caution">
    <text evidence="1">The sequence shown here is derived from an EMBL/GenBank/DDBJ whole genome shotgun (WGS) entry which is preliminary data.</text>
</comment>
<keyword evidence="1" id="KW-0946">Virion</keyword>
<dbReference type="InterPro" id="IPR012851">
    <property type="entry name" value="Spore_coat_CotF-like"/>
</dbReference>
<name>A0A3A9KC21_9BACI</name>
<keyword evidence="2" id="KW-1185">Reference proteome</keyword>
<evidence type="ECO:0000313" key="1">
    <source>
        <dbReference type="EMBL" id="RKL67163.1"/>
    </source>
</evidence>
<dbReference type="AlphaFoldDB" id="A0A3A9KC21"/>